<proteinExistence type="predicted"/>
<name>A0A1A8V6J3_NOTFU</name>
<dbReference type="EMBL" id="HAEJ01014969">
    <property type="protein sequence ID" value="SBS55426.1"/>
    <property type="molecule type" value="Transcribed_RNA"/>
</dbReference>
<sequence>MAEQGEMDEVLRGTVSSSREPVDDALLSNDGNFTPKASQDQTPTDAAAFPVELHQEEAAREDQDNSSGDEDSLDGKEAVAVLSEADENSENERCPGQEGDETKYDYLCSIDE</sequence>
<protein>
    <submittedName>
        <fullName evidence="2">Uncharacterized protein</fullName>
    </submittedName>
</protein>
<feature type="compositionally biased region" description="Basic and acidic residues" evidence="1">
    <location>
        <begin position="53"/>
        <end position="63"/>
    </location>
</feature>
<dbReference type="AlphaFoldDB" id="A0A1A8V6J3"/>
<gene>
    <name evidence="2" type="primary">OLA.21526</name>
</gene>
<feature type="compositionally biased region" description="Polar residues" evidence="1">
    <location>
        <begin position="29"/>
        <end position="44"/>
    </location>
</feature>
<reference evidence="2" key="2">
    <citation type="submission" date="2016-06" db="EMBL/GenBank/DDBJ databases">
        <title>The genome of a short-lived fish provides insights into sex chromosome evolution and the genetic control of aging.</title>
        <authorList>
            <person name="Reichwald K."/>
            <person name="Felder M."/>
            <person name="Petzold A."/>
            <person name="Koch P."/>
            <person name="Groth M."/>
            <person name="Platzer M."/>
        </authorList>
    </citation>
    <scope>NUCLEOTIDE SEQUENCE</scope>
    <source>
        <tissue evidence="2">Brain</tissue>
    </source>
</reference>
<feature type="region of interest" description="Disordered" evidence="1">
    <location>
        <begin position="1"/>
        <end position="112"/>
    </location>
</feature>
<accession>A0A1A8V6J3</accession>
<feature type="compositionally biased region" description="Basic and acidic residues" evidence="1">
    <location>
        <begin position="90"/>
        <end position="104"/>
    </location>
</feature>
<feature type="non-terminal residue" evidence="2">
    <location>
        <position position="112"/>
    </location>
</feature>
<evidence type="ECO:0000256" key="1">
    <source>
        <dbReference type="SAM" id="MobiDB-lite"/>
    </source>
</evidence>
<reference evidence="2" key="1">
    <citation type="submission" date="2016-05" db="EMBL/GenBank/DDBJ databases">
        <authorList>
            <person name="Lavstsen T."/>
            <person name="Jespersen J.S."/>
        </authorList>
    </citation>
    <scope>NUCLEOTIDE SEQUENCE</scope>
    <source>
        <tissue evidence="2">Brain</tissue>
    </source>
</reference>
<organism evidence="2">
    <name type="scientific">Nothobranchius furzeri</name>
    <name type="common">Turquoise killifish</name>
    <dbReference type="NCBI Taxonomy" id="105023"/>
    <lineage>
        <taxon>Eukaryota</taxon>
        <taxon>Metazoa</taxon>
        <taxon>Chordata</taxon>
        <taxon>Craniata</taxon>
        <taxon>Vertebrata</taxon>
        <taxon>Euteleostomi</taxon>
        <taxon>Actinopterygii</taxon>
        <taxon>Neopterygii</taxon>
        <taxon>Teleostei</taxon>
        <taxon>Neoteleostei</taxon>
        <taxon>Acanthomorphata</taxon>
        <taxon>Ovalentaria</taxon>
        <taxon>Atherinomorphae</taxon>
        <taxon>Cyprinodontiformes</taxon>
        <taxon>Nothobranchiidae</taxon>
        <taxon>Nothobranchius</taxon>
    </lineage>
</organism>
<evidence type="ECO:0000313" key="2">
    <source>
        <dbReference type="EMBL" id="SBS55426.1"/>
    </source>
</evidence>